<keyword evidence="2" id="KW-0378">Hydrolase</keyword>
<gene>
    <name evidence="3" type="ORF">QJT80_13995</name>
</gene>
<dbReference type="GO" id="GO:0016787">
    <property type="term" value="F:hydrolase activity"/>
    <property type="evidence" value="ECO:0007669"/>
    <property type="project" value="UniProtKB-KW"/>
</dbReference>
<dbReference type="KEGG" id="tdu:QJT80_13995"/>
<name>A0AA95H6W1_9GAMM</name>
<dbReference type="PANTHER" id="PTHR43037:SF1">
    <property type="entry name" value="BLL1128 PROTEIN"/>
    <property type="match status" value="1"/>
</dbReference>
<proteinExistence type="predicted"/>
<dbReference type="Proteomes" id="UP001300672">
    <property type="component" value="Chromosome"/>
</dbReference>
<dbReference type="GO" id="GO:0005576">
    <property type="term" value="C:extracellular region"/>
    <property type="evidence" value="ECO:0007669"/>
    <property type="project" value="InterPro"/>
</dbReference>
<dbReference type="SUPFAM" id="SSF53474">
    <property type="entry name" value="alpha/beta-Hydrolases"/>
    <property type="match status" value="1"/>
</dbReference>
<dbReference type="NCBIfam" id="TIGR01840">
    <property type="entry name" value="esterase_phb"/>
    <property type="match status" value="1"/>
</dbReference>
<organism evidence="3">
    <name type="scientific">Candidatus Thiocaldithrix dubininis</name>
    <dbReference type="NCBI Taxonomy" id="3080823"/>
    <lineage>
        <taxon>Bacteria</taxon>
        <taxon>Pseudomonadati</taxon>
        <taxon>Pseudomonadota</taxon>
        <taxon>Gammaproteobacteria</taxon>
        <taxon>Thiotrichales</taxon>
        <taxon>Thiotrichaceae</taxon>
        <taxon>Candidatus Thiocaldithrix</taxon>
    </lineage>
</organism>
<dbReference type="InterPro" id="IPR010126">
    <property type="entry name" value="Esterase_phb"/>
</dbReference>
<protein>
    <submittedName>
        <fullName evidence="3">PHB depolymerase family esterase</fullName>
    </submittedName>
</protein>
<evidence type="ECO:0000313" key="3">
    <source>
        <dbReference type="EMBL" id="WGZ90583.1"/>
    </source>
</evidence>
<evidence type="ECO:0000256" key="2">
    <source>
        <dbReference type="ARBA" id="ARBA00022801"/>
    </source>
</evidence>
<dbReference type="InterPro" id="IPR050955">
    <property type="entry name" value="Plant_Biomass_Hydrol_Est"/>
</dbReference>
<keyword evidence="1" id="KW-0732">Signal</keyword>
<dbReference type="Pfam" id="PF10503">
    <property type="entry name" value="Esterase_PHB"/>
    <property type="match status" value="1"/>
</dbReference>
<reference evidence="3" key="2">
    <citation type="submission" date="2023-04" db="EMBL/GenBank/DDBJ databases">
        <authorList>
            <person name="Beletskiy A.V."/>
            <person name="Mardanov A.V."/>
            <person name="Ravin N.V."/>
        </authorList>
    </citation>
    <scope>NUCLEOTIDE SEQUENCE</scope>
    <source>
        <strain evidence="3">GKL-01</strain>
    </source>
</reference>
<sequence>MHTVFLQSMQDALQLVKSGQVLQATAAIQMALNGNQPIVPNKPLDPHVIEGEVIKPNATKASTESLAAFQTWLDKFQVPLAETKTANHSPLAIPKGAQFLAKTYHNAQGTHDYKLYVPSQYQGQAMPLVVMLHGCTQSADDFAAGTQMNALAEEFGVLVAYPNQTNSANLKRCWNWFNPQDQQANQGEPALIAGITQAVMHDYAVDKRRVYIAGLSAGGAMAAIMAQVYPELYAAVGVHSGLAAGSAHDLMSALNAMRSGSRSALTPKPTQRFVPTIVFHGDQDQTVNQVNAEQVLNQAKATLQASNDEYFNVDKQQITPAQGRSYTRTQFKDAQQHTQIEYWLIQGAGHAWAGGSPAGSYTDPQAPNASREMLRFFLEHPQHKP</sequence>
<reference evidence="3" key="1">
    <citation type="journal article" date="2023" name="Int. J. Mol. Sci.">
        <title>Metagenomics Revealed a New Genus 'Candidatus Thiocaldithrix dubininis' gen. nov., sp. nov. and a New Species 'Candidatus Thiothrix putei' sp. nov. in the Family Thiotrichaceae, Some Members of Which Have Traits of Both Na+- and H+-Motive Energetics.</title>
        <authorList>
            <person name="Ravin N.V."/>
            <person name="Muntyan M.S."/>
            <person name="Smolyakov D.D."/>
            <person name="Rudenko T.S."/>
            <person name="Beletsky A.V."/>
            <person name="Mardanov A.V."/>
            <person name="Grabovich M.Y."/>
        </authorList>
    </citation>
    <scope>NUCLEOTIDE SEQUENCE</scope>
    <source>
        <strain evidence="3">GKL-01</strain>
    </source>
</reference>
<dbReference type="AlphaFoldDB" id="A0AA95H6W1"/>
<dbReference type="EMBL" id="CP124755">
    <property type="protein sequence ID" value="WGZ90583.1"/>
    <property type="molecule type" value="Genomic_DNA"/>
</dbReference>
<dbReference type="PANTHER" id="PTHR43037">
    <property type="entry name" value="UNNAMED PRODUCT-RELATED"/>
    <property type="match status" value="1"/>
</dbReference>
<dbReference type="InterPro" id="IPR029058">
    <property type="entry name" value="AB_hydrolase_fold"/>
</dbReference>
<accession>A0AA95H6W1</accession>
<evidence type="ECO:0000256" key="1">
    <source>
        <dbReference type="ARBA" id="ARBA00022729"/>
    </source>
</evidence>
<dbReference type="Gene3D" id="3.40.50.1820">
    <property type="entry name" value="alpha/beta hydrolase"/>
    <property type="match status" value="1"/>
</dbReference>